<dbReference type="Gene3D" id="2.130.10.10">
    <property type="entry name" value="YVTN repeat-like/Quinoprotein amine dehydrogenase"/>
    <property type="match status" value="1"/>
</dbReference>
<organism evidence="4 5">
    <name type="scientific">Saccoglossus kowalevskii</name>
    <name type="common">Acorn worm</name>
    <dbReference type="NCBI Taxonomy" id="10224"/>
    <lineage>
        <taxon>Eukaryota</taxon>
        <taxon>Metazoa</taxon>
        <taxon>Hemichordata</taxon>
        <taxon>Enteropneusta</taxon>
        <taxon>Harrimaniidae</taxon>
        <taxon>Saccoglossus</taxon>
    </lineage>
</organism>
<accession>A0ABM0MKR9</accession>
<dbReference type="GeneID" id="102807408"/>
<keyword evidence="4" id="KW-1185">Reference proteome</keyword>
<comment type="caution">
    <text evidence="1">Lacks conserved residue(s) required for the propagation of feature annotation.</text>
</comment>
<feature type="domain" description="Sema" evidence="3">
    <location>
        <begin position="1"/>
        <end position="278"/>
    </location>
</feature>
<dbReference type="SUPFAM" id="SSF101912">
    <property type="entry name" value="Sema domain"/>
    <property type="match status" value="1"/>
</dbReference>
<feature type="non-terminal residue" evidence="5">
    <location>
        <position position="278"/>
    </location>
</feature>
<sequence>MAARFLYTVLLPQVAEYVVVDPCDGDTSCQSYIKVLLEIPPSNDDLLVCGSTTVISKYDCYNVSSSNSLTTSIDPEYICSVHYLENTTAVIDTDDGKLYTALVYNGVRDRTIGRAPSYIEPVDIFSVAADEWIGEEPSFISSYTETVLEDWVLFFFREVALESETRDIYSRMAKVCKDDNGGNSNVLTNNWATYQKARLQCENKYYYNVLLDTALSADGQTIYAAFIANENGVPRPAVCSYDLTQAVPVFENQQYYSQDTNTDQWEKVVTSHDPYPGE</sequence>
<dbReference type="Pfam" id="PF01403">
    <property type="entry name" value="Sema"/>
    <property type="match status" value="1"/>
</dbReference>
<dbReference type="SMART" id="SM00630">
    <property type="entry name" value="Sema"/>
    <property type="match status" value="1"/>
</dbReference>
<feature type="signal peptide" evidence="2">
    <location>
        <begin position="1"/>
        <end position="17"/>
    </location>
</feature>
<protein>
    <submittedName>
        <fullName evidence="5">Semaphorin-5A-like</fullName>
    </submittedName>
</protein>
<evidence type="ECO:0000259" key="3">
    <source>
        <dbReference type="PROSITE" id="PS51004"/>
    </source>
</evidence>
<dbReference type="RefSeq" id="XP_006820610.1">
    <property type="nucleotide sequence ID" value="XM_006820547.1"/>
</dbReference>
<dbReference type="PROSITE" id="PS51004">
    <property type="entry name" value="SEMA"/>
    <property type="match status" value="1"/>
</dbReference>
<dbReference type="InterPro" id="IPR015943">
    <property type="entry name" value="WD40/YVTN_repeat-like_dom_sf"/>
</dbReference>
<evidence type="ECO:0000313" key="5">
    <source>
        <dbReference type="RefSeq" id="XP_006820610.1"/>
    </source>
</evidence>
<dbReference type="InterPro" id="IPR036352">
    <property type="entry name" value="Semap_dom_sf"/>
</dbReference>
<reference evidence="5" key="1">
    <citation type="submission" date="2025-08" db="UniProtKB">
        <authorList>
            <consortium name="RefSeq"/>
        </authorList>
    </citation>
    <scope>IDENTIFICATION</scope>
    <source>
        <tissue evidence="5">Testes</tissue>
    </source>
</reference>
<dbReference type="PANTHER" id="PTHR11036:SF127">
    <property type="entry name" value="SEMAPHORIN-1A"/>
    <property type="match status" value="1"/>
</dbReference>
<name>A0ABM0MKR9_SACKO</name>
<dbReference type="InterPro" id="IPR001627">
    <property type="entry name" value="Semap_dom"/>
</dbReference>
<proteinExistence type="predicted"/>
<dbReference type="PANTHER" id="PTHR11036">
    <property type="entry name" value="SEMAPHORIN"/>
    <property type="match status" value="1"/>
</dbReference>
<evidence type="ECO:0000256" key="1">
    <source>
        <dbReference type="PROSITE-ProRule" id="PRU00352"/>
    </source>
</evidence>
<feature type="chain" id="PRO_5045939090" evidence="2">
    <location>
        <begin position="18"/>
        <end position="278"/>
    </location>
</feature>
<evidence type="ECO:0000256" key="2">
    <source>
        <dbReference type="SAM" id="SignalP"/>
    </source>
</evidence>
<dbReference type="InterPro" id="IPR027231">
    <property type="entry name" value="Semaphorin"/>
</dbReference>
<gene>
    <name evidence="5" type="primary">LOC102807408</name>
</gene>
<evidence type="ECO:0000313" key="4">
    <source>
        <dbReference type="Proteomes" id="UP000694865"/>
    </source>
</evidence>
<keyword evidence="2" id="KW-0732">Signal</keyword>
<dbReference type="Proteomes" id="UP000694865">
    <property type="component" value="Unplaced"/>
</dbReference>